<name>A0ACC0VNA9_9STRA</name>
<protein>
    <submittedName>
        <fullName evidence="1">Uncharacterized protein</fullName>
    </submittedName>
</protein>
<sequence length="583" mass="63753">MNGVLNDDAVSKHRRGCNCRKSGCAKLYCECFTAHVRCSERCQCTGCKNQDSNQDEMAQATHVSGQRSKKPLHSSVPELRASRAEPAPEPTNRTLTSPATRGTEAKATRGMATDSARPRCAYADGHCTTDCPCLRSLGVCSPRCPCNGCRGVPIQSERTKGCSCKKSSCLKLYCECFAAQHLCDHRCNCEGCKNQAETRTEREGAVAAILERNPLAFQPKVASGSSQHLRGCNCRKSGCMKNYCECHQAGVTCTSRCACHQCRNTETFVSASKMHVLAGVTAAKRNQCSSVHRPTQHKMLKQVSHGNSTHADAPEGLPTPTHSSSQRPKALELLSQSAPVAPVESTRRRNLSVDEVSSTTPHKRPLSYVDQPAGGSDVSPTLAKRKYRRQCMHKVPLMERIQNASAPTEDLPSVEETVATVYDARRTEGIGDPELTPLCRSLLHAAMVVDCADADKSAHVSVARQENRGMHSDPRRVDDSNDDRASLSPSAANLFCEEEYSEDAVEGANHFDEAASSVIDSSARCLRTDFHEHTNNRRPQTSKHLNLSAMQERAVLQEFSVWLRNMNANVWDPSRWPGGSDGP</sequence>
<gene>
    <name evidence="1" type="ORF">PsorP6_016231</name>
</gene>
<accession>A0ACC0VNA9</accession>
<keyword evidence="2" id="KW-1185">Reference proteome</keyword>
<dbReference type="EMBL" id="CM047587">
    <property type="protein sequence ID" value="KAI9907817.1"/>
    <property type="molecule type" value="Genomic_DNA"/>
</dbReference>
<reference evidence="1 2" key="1">
    <citation type="journal article" date="2022" name="bioRxiv">
        <title>The genome of the oomycete Peronosclerospora sorghi, a cosmopolitan pathogen of maize and sorghum, is inflated with dispersed pseudogenes.</title>
        <authorList>
            <person name="Fletcher K."/>
            <person name="Martin F."/>
            <person name="Isakeit T."/>
            <person name="Cavanaugh K."/>
            <person name="Magill C."/>
            <person name="Michelmore R."/>
        </authorList>
    </citation>
    <scope>NUCLEOTIDE SEQUENCE [LARGE SCALE GENOMIC DNA]</scope>
    <source>
        <strain evidence="1">P6</strain>
    </source>
</reference>
<dbReference type="Proteomes" id="UP001163321">
    <property type="component" value="Chromosome 8"/>
</dbReference>
<evidence type="ECO:0000313" key="1">
    <source>
        <dbReference type="EMBL" id="KAI9907817.1"/>
    </source>
</evidence>
<organism evidence="1 2">
    <name type="scientific">Peronosclerospora sorghi</name>
    <dbReference type="NCBI Taxonomy" id="230839"/>
    <lineage>
        <taxon>Eukaryota</taxon>
        <taxon>Sar</taxon>
        <taxon>Stramenopiles</taxon>
        <taxon>Oomycota</taxon>
        <taxon>Peronosporomycetes</taxon>
        <taxon>Peronosporales</taxon>
        <taxon>Peronosporaceae</taxon>
        <taxon>Peronosclerospora</taxon>
    </lineage>
</organism>
<comment type="caution">
    <text evidence="1">The sequence shown here is derived from an EMBL/GenBank/DDBJ whole genome shotgun (WGS) entry which is preliminary data.</text>
</comment>
<evidence type="ECO:0000313" key="2">
    <source>
        <dbReference type="Proteomes" id="UP001163321"/>
    </source>
</evidence>
<proteinExistence type="predicted"/>